<dbReference type="CDD" id="cd00531">
    <property type="entry name" value="NTF2_like"/>
    <property type="match status" value="1"/>
</dbReference>
<dbReference type="Pfam" id="PF13577">
    <property type="entry name" value="SnoaL_4"/>
    <property type="match status" value="1"/>
</dbReference>
<protein>
    <recommendedName>
        <fullName evidence="1">SnoaL-like domain-containing protein</fullName>
    </recommendedName>
</protein>
<feature type="domain" description="SnoaL-like" evidence="1">
    <location>
        <begin position="7"/>
        <end position="132"/>
    </location>
</feature>
<evidence type="ECO:0000313" key="3">
    <source>
        <dbReference type="Proteomes" id="UP000465360"/>
    </source>
</evidence>
<dbReference type="InterPro" id="IPR032710">
    <property type="entry name" value="NTF2-like_dom_sf"/>
</dbReference>
<comment type="caution">
    <text evidence="2">The sequence shown here is derived from an EMBL/GenBank/DDBJ whole genome shotgun (WGS) entry which is preliminary data.</text>
</comment>
<dbReference type="Gene3D" id="3.10.450.50">
    <property type="match status" value="1"/>
</dbReference>
<dbReference type="SUPFAM" id="SSF54427">
    <property type="entry name" value="NTF2-like"/>
    <property type="match status" value="1"/>
</dbReference>
<dbReference type="AlphaFoldDB" id="A0A7I9YLV8"/>
<organism evidence="2 3">
    <name type="scientific">Mycobacterium bourgelatii</name>
    <dbReference type="NCBI Taxonomy" id="1273442"/>
    <lineage>
        <taxon>Bacteria</taxon>
        <taxon>Bacillati</taxon>
        <taxon>Actinomycetota</taxon>
        <taxon>Actinomycetes</taxon>
        <taxon>Mycobacteriales</taxon>
        <taxon>Mycobacteriaceae</taxon>
        <taxon>Mycobacterium</taxon>
    </lineage>
</organism>
<keyword evidence="3" id="KW-1185">Reference proteome</keyword>
<dbReference type="EMBL" id="BLKZ01000001">
    <property type="protein sequence ID" value="GFG89617.1"/>
    <property type="molecule type" value="Genomic_DNA"/>
</dbReference>
<dbReference type="Proteomes" id="UP000465360">
    <property type="component" value="Unassembled WGS sequence"/>
</dbReference>
<dbReference type="InterPro" id="IPR037401">
    <property type="entry name" value="SnoaL-like"/>
</dbReference>
<name>A0A7I9YLV8_MYCBU</name>
<evidence type="ECO:0000313" key="2">
    <source>
        <dbReference type="EMBL" id="GFG89617.1"/>
    </source>
</evidence>
<reference evidence="2 3" key="1">
    <citation type="journal article" date="2019" name="Emerg. Microbes Infect.">
        <title>Comprehensive subspecies identification of 175 nontuberculous mycobacteria species based on 7547 genomic profiles.</title>
        <authorList>
            <person name="Matsumoto Y."/>
            <person name="Kinjo T."/>
            <person name="Motooka D."/>
            <person name="Nabeya D."/>
            <person name="Jung N."/>
            <person name="Uechi K."/>
            <person name="Horii T."/>
            <person name="Iida T."/>
            <person name="Fujita J."/>
            <person name="Nakamura S."/>
        </authorList>
    </citation>
    <scope>NUCLEOTIDE SEQUENCE [LARGE SCALE GENOMIC DNA]</scope>
    <source>
        <strain evidence="2 3">JCM 30725</strain>
    </source>
</reference>
<sequence>MTDSAIAITNLIYRYAQLIDGGDLDGVGKLFEHGRICGVEDGPPETVFAGRAAVRGMYETLVRIYDDGTPKTKHHTTNVQLDIDDDRGTARATSYYSVTQATPELPLQIIVTGHYNDTFQRIDGVWRFDSRTMFIDQVGDLSHHLKIGA</sequence>
<dbReference type="RefSeq" id="WP_163710143.1">
    <property type="nucleotide sequence ID" value="NZ_BLKZ01000001.1"/>
</dbReference>
<evidence type="ECO:0000259" key="1">
    <source>
        <dbReference type="Pfam" id="PF13577"/>
    </source>
</evidence>
<accession>A0A7I9YLV8</accession>
<proteinExistence type="predicted"/>
<gene>
    <name evidence="2" type="ORF">MBOU_16590</name>
</gene>